<protein>
    <submittedName>
        <fullName evidence="1">Uncharacterized protein</fullName>
    </submittedName>
</protein>
<dbReference type="Proteomes" id="UP001597045">
    <property type="component" value="Unassembled WGS sequence"/>
</dbReference>
<sequence length="163" mass="18006">VPPRTTSSRPQAVAVTPALLGAPDFDGYCRATGQGPVQLVRNDAYGWHCSGDNGIGDDAKAVCDWTFHTTQTTNRVQNFNDPNTWQCWRATHKLGLIDFAAYCRSLGHPGAQYNGSGDAYGWYCVNAQNGIDTQDACLRQYGSSPPISRFQNFYDQNSWECWG</sequence>
<comment type="caution">
    <text evidence="1">The sequence shown here is derived from an EMBL/GenBank/DDBJ whole genome shotgun (WGS) entry which is preliminary data.</text>
</comment>
<organism evidence="1 2">
    <name type="scientific">Kibdelosporangium lantanae</name>
    <dbReference type="NCBI Taxonomy" id="1497396"/>
    <lineage>
        <taxon>Bacteria</taxon>
        <taxon>Bacillati</taxon>
        <taxon>Actinomycetota</taxon>
        <taxon>Actinomycetes</taxon>
        <taxon>Pseudonocardiales</taxon>
        <taxon>Pseudonocardiaceae</taxon>
        <taxon>Kibdelosporangium</taxon>
    </lineage>
</organism>
<evidence type="ECO:0000313" key="1">
    <source>
        <dbReference type="EMBL" id="MFD1049175.1"/>
    </source>
</evidence>
<dbReference type="EMBL" id="JBHTIS010002024">
    <property type="protein sequence ID" value="MFD1049175.1"/>
    <property type="molecule type" value="Genomic_DNA"/>
</dbReference>
<reference evidence="2" key="1">
    <citation type="journal article" date="2019" name="Int. J. Syst. Evol. Microbiol.">
        <title>The Global Catalogue of Microorganisms (GCM) 10K type strain sequencing project: providing services to taxonomists for standard genome sequencing and annotation.</title>
        <authorList>
            <consortium name="The Broad Institute Genomics Platform"/>
            <consortium name="The Broad Institute Genome Sequencing Center for Infectious Disease"/>
            <person name="Wu L."/>
            <person name="Ma J."/>
        </authorList>
    </citation>
    <scope>NUCLEOTIDE SEQUENCE [LARGE SCALE GENOMIC DNA]</scope>
    <source>
        <strain evidence="2">JCM 31486</strain>
    </source>
</reference>
<evidence type="ECO:0000313" key="2">
    <source>
        <dbReference type="Proteomes" id="UP001597045"/>
    </source>
</evidence>
<name>A0ABW3MIB8_9PSEU</name>
<feature type="non-terminal residue" evidence="1">
    <location>
        <position position="1"/>
    </location>
</feature>
<keyword evidence="2" id="KW-1185">Reference proteome</keyword>
<gene>
    <name evidence="1" type="ORF">ACFQ1S_28385</name>
</gene>
<accession>A0ABW3MIB8</accession>
<proteinExistence type="predicted"/>